<dbReference type="Gene3D" id="3.30.70.20">
    <property type="match status" value="1"/>
</dbReference>
<feature type="non-terminal residue" evidence="1">
    <location>
        <position position="105"/>
    </location>
</feature>
<gene>
    <name evidence="1" type="primary">dsrB</name>
</gene>
<dbReference type="AlphaFoldDB" id="G1CSF2"/>
<name>G1CSF2_9BACT</name>
<organism evidence="1">
    <name type="scientific">uncultured sulfate-reducing bacterium</name>
    <dbReference type="NCBI Taxonomy" id="153939"/>
    <lineage>
        <taxon>Bacteria</taxon>
        <taxon>environmental samples</taxon>
    </lineage>
</organism>
<evidence type="ECO:0000313" key="1">
    <source>
        <dbReference type="EMBL" id="AEK11870.1"/>
    </source>
</evidence>
<dbReference type="EMBL" id="JF906935">
    <property type="protein sequence ID" value="AEK11870.1"/>
    <property type="molecule type" value="Genomic_DNA"/>
</dbReference>
<protein>
    <submittedName>
        <fullName evidence="1">Dissimilatory sulfite reductase beta subunit</fullName>
    </submittedName>
</protein>
<reference evidence="1" key="1">
    <citation type="submission" date="2011-05" db="EMBL/GenBank/DDBJ databases">
        <title>Diversity of dsrB gene in oxygen minimum zone sediments of Arabian Sea.</title>
        <authorList>
            <person name="Divya B."/>
            <person name="Feby A."/>
            <person name="Nair S."/>
        </authorList>
    </citation>
    <scope>NUCLEOTIDE SEQUENCE</scope>
</reference>
<feature type="non-terminal residue" evidence="1">
    <location>
        <position position="1"/>
    </location>
</feature>
<sequence>WGYSVKAVLDDLYDDFPLHADAGSGANRSGQLSQHVRRCALLRHRHPRRAPQAAFHRTRACQLGLRGPAGHRRLPHCGHQPAKVDDMKTVAVRNERCMFCGNCYT</sequence>
<accession>G1CSF2</accession>
<proteinExistence type="predicted"/>